<accession>A0A9N9B166</accession>
<proteinExistence type="inferred from homology"/>
<feature type="compositionally biased region" description="Low complexity" evidence="4">
    <location>
        <begin position="744"/>
        <end position="755"/>
    </location>
</feature>
<organism evidence="5 6">
    <name type="scientific">Ambispora gerdemannii</name>
    <dbReference type="NCBI Taxonomy" id="144530"/>
    <lineage>
        <taxon>Eukaryota</taxon>
        <taxon>Fungi</taxon>
        <taxon>Fungi incertae sedis</taxon>
        <taxon>Mucoromycota</taxon>
        <taxon>Glomeromycotina</taxon>
        <taxon>Glomeromycetes</taxon>
        <taxon>Archaeosporales</taxon>
        <taxon>Ambisporaceae</taxon>
        <taxon>Ambispora</taxon>
    </lineage>
</organism>
<dbReference type="EMBL" id="CAJVPL010001052">
    <property type="protein sequence ID" value="CAG8549537.1"/>
    <property type="molecule type" value="Genomic_DNA"/>
</dbReference>
<dbReference type="InterPro" id="IPR016024">
    <property type="entry name" value="ARM-type_fold"/>
</dbReference>
<name>A0A9N9B166_9GLOM</name>
<dbReference type="PANTHER" id="PTHR21331">
    <property type="entry name" value="BRCA1-ASSOCIATED ATM ACTIVATOR 1"/>
    <property type="match status" value="1"/>
</dbReference>
<comment type="subcellular location">
    <subcellularLocation>
        <location evidence="1">Cytoplasm</location>
    </subcellularLocation>
</comment>
<dbReference type="InterPro" id="IPR011989">
    <property type="entry name" value="ARM-like"/>
</dbReference>
<evidence type="ECO:0000256" key="3">
    <source>
        <dbReference type="ARBA" id="ARBA00061308"/>
    </source>
</evidence>
<comment type="similarity">
    <text evidence="3">Belongs to the BRAT1 family.</text>
</comment>
<dbReference type="Proteomes" id="UP000789831">
    <property type="component" value="Unassembled WGS sequence"/>
</dbReference>
<sequence>METDTTSSDMDRLKTVLTLLPQMSRDIIDDTIHEKVLSYLSDYAKKGPDIMAVLVEWNVLDVIRACIFQESTSSDQRQTDYRITSIAIRFLARLLQYDDKYRALLFCQLSTEYREVMEFILGGVFDEDEALMRYSCVEALEMIVAYEEGAKWLLESNKSAQIIERCFEDSSTYVVTAISKLLLSIIKNSSMSSSEEISSSHLQLLEHIIASLNLFTLMREMLYDTRVISNHRMAALEIVWMLASSQEINVIEFLRRGKLLMRLDTLLHDPNRIVKSRANEILSALLEWVLDPLALLKDSDDFRNPSNNHYNNAFNFILYEIVFSLLSKVTDNNLEMVVMSVNVITSMTRLAERVYNKSISNEREGEHLASILTSLLVFLLGFTRQIQKQDDILDSTSMPLSFADPDIERFLRDNGIVEKLSSLFNSTKRANAHRKTLILSVFHAIQSIAVNFSQKTESLLDIIIDIISTPAYNTDERILKAGLNVIPILLFSKMANDHDGRNIEDDDRYRAVDKILETLNALMQNQNTECRGMMLVLDILGRLLGNQIIGGYIFDSGYGKQLACSIKSKFTDARWEVRDSVLEFIGGLFKNEPGKSQYGIELVCRFDLEKDTLSSIHDPEAYVRASALNAIQAIICHSEGWQTILSKNLKESIASELPQLMKDTEAFVRRALMDLMVCLIVERECGAILLADKNAEIINPEVMTKIVDDPDFEVRIRGCQFLAVVWDHCEQDREQGHKRQRKQTSSTDSSNNNSNFLIGDDSSCNSSIQTYNNNNSNAMAIDPDSTNKIETSHKRPTIESSLPHRHADFYHRICAEVDFERLASTIDAEHLYKEALESVVDSAMMDVEDEGEHHETNKNQCLINI</sequence>
<evidence type="ECO:0000313" key="6">
    <source>
        <dbReference type="Proteomes" id="UP000789831"/>
    </source>
</evidence>
<evidence type="ECO:0000313" key="5">
    <source>
        <dbReference type="EMBL" id="CAG8549537.1"/>
    </source>
</evidence>
<dbReference type="GO" id="GO:0006974">
    <property type="term" value="P:DNA damage response"/>
    <property type="evidence" value="ECO:0007669"/>
    <property type="project" value="InterPro"/>
</dbReference>
<evidence type="ECO:0000256" key="4">
    <source>
        <dbReference type="SAM" id="MobiDB-lite"/>
    </source>
</evidence>
<dbReference type="AlphaFoldDB" id="A0A9N9B166"/>
<keyword evidence="6" id="KW-1185">Reference proteome</keyword>
<gene>
    <name evidence="5" type="ORF">AGERDE_LOCUS6594</name>
</gene>
<comment type="caution">
    <text evidence="5">The sequence shown here is derived from an EMBL/GenBank/DDBJ whole genome shotgun (WGS) entry which is preliminary data.</text>
</comment>
<reference evidence="5" key="1">
    <citation type="submission" date="2021-06" db="EMBL/GenBank/DDBJ databases">
        <authorList>
            <person name="Kallberg Y."/>
            <person name="Tangrot J."/>
            <person name="Rosling A."/>
        </authorList>
    </citation>
    <scope>NUCLEOTIDE SEQUENCE</scope>
    <source>
        <strain evidence="5">MT106</strain>
    </source>
</reference>
<dbReference type="SUPFAM" id="SSF48371">
    <property type="entry name" value="ARM repeat"/>
    <property type="match status" value="1"/>
</dbReference>
<evidence type="ECO:0000256" key="2">
    <source>
        <dbReference type="ARBA" id="ARBA00022490"/>
    </source>
</evidence>
<dbReference type="PANTHER" id="PTHR21331:SF2">
    <property type="entry name" value="BRCA1-ASSOCIATED ATM ACTIVATOR 1"/>
    <property type="match status" value="1"/>
</dbReference>
<evidence type="ECO:0000256" key="1">
    <source>
        <dbReference type="ARBA" id="ARBA00004496"/>
    </source>
</evidence>
<dbReference type="InterPro" id="IPR038904">
    <property type="entry name" value="BRAT1"/>
</dbReference>
<dbReference type="OrthoDB" id="10057956at2759"/>
<dbReference type="Gene3D" id="1.25.10.10">
    <property type="entry name" value="Leucine-rich Repeat Variant"/>
    <property type="match status" value="2"/>
</dbReference>
<feature type="region of interest" description="Disordered" evidence="4">
    <location>
        <begin position="735"/>
        <end position="756"/>
    </location>
</feature>
<protein>
    <submittedName>
        <fullName evidence="5">4863_t:CDS:1</fullName>
    </submittedName>
</protein>
<dbReference type="GO" id="GO:0005634">
    <property type="term" value="C:nucleus"/>
    <property type="evidence" value="ECO:0007669"/>
    <property type="project" value="TreeGrafter"/>
</dbReference>
<dbReference type="GO" id="GO:0005737">
    <property type="term" value="C:cytoplasm"/>
    <property type="evidence" value="ECO:0007669"/>
    <property type="project" value="UniProtKB-SubCell"/>
</dbReference>
<keyword evidence="2" id="KW-0963">Cytoplasm</keyword>